<gene>
    <name evidence="9" type="ORF">AAP_01275</name>
</gene>
<name>A0A168BQD9_9EURO</name>
<feature type="region of interest" description="Disordered" evidence="7">
    <location>
        <begin position="358"/>
        <end position="377"/>
    </location>
</feature>
<dbReference type="GO" id="GO:0003729">
    <property type="term" value="F:mRNA binding"/>
    <property type="evidence" value="ECO:0007669"/>
    <property type="project" value="TreeGrafter"/>
</dbReference>
<keyword evidence="1" id="KW-0690">Ribosome biogenesis</keyword>
<dbReference type="InterPro" id="IPR001313">
    <property type="entry name" value="Pumilio_RNA-bd_rpt"/>
</dbReference>
<feature type="repeat" description="Pumilio" evidence="5">
    <location>
        <begin position="830"/>
        <end position="867"/>
    </location>
</feature>
<evidence type="ECO:0000256" key="6">
    <source>
        <dbReference type="SAM" id="Coils"/>
    </source>
</evidence>
<feature type="compositionally biased region" description="Low complexity" evidence="7">
    <location>
        <begin position="91"/>
        <end position="131"/>
    </location>
</feature>
<evidence type="ECO:0000256" key="7">
    <source>
        <dbReference type="SAM" id="MobiDB-lite"/>
    </source>
</evidence>
<feature type="region of interest" description="Disordered" evidence="7">
    <location>
        <begin position="892"/>
        <end position="1019"/>
    </location>
</feature>
<feature type="domain" description="PUM-HD" evidence="8">
    <location>
        <begin position="556"/>
        <end position="893"/>
    </location>
</feature>
<dbReference type="SMART" id="SM00025">
    <property type="entry name" value="Pumilio"/>
    <property type="match status" value="8"/>
</dbReference>
<feature type="compositionally biased region" description="Low complexity" evidence="7">
    <location>
        <begin position="479"/>
        <end position="503"/>
    </location>
</feature>
<reference evidence="9 10" key="1">
    <citation type="journal article" date="2016" name="Genome Biol. Evol.">
        <title>Divergent and convergent evolution of fungal pathogenicity.</title>
        <authorList>
            <person name="Shang Y."/>
            <person name="Xiao G."/>
            <person name="Zheng P."/>
            <person name="Cen K."/>
            <person name="Zhan S."/>
            <person name="Wang C."/>
        </authorList>
    </citation>
    <scope>NUCLEOTIDE SEQUENCE [LARGE SCALE GENOMIC DNA]</scope>
    <source>
        <strain evidence="9 10">ARSEF 7405</strain>
    </source>
</reference>
<dbReference type="Pfam" id="PF00806">
    <property type="entry name" value="PUF"/>
    <property type="match status" value="8"/>
</dbReference>
<feature type="region of interest" description="Disordered" evidence="7">
    <location>
        <begin position="91"/>
        <end position="220"/>
    </location>
</feature>
<feature type="repeat" description="Pumilio" evidence="5">
    <location>
        <begin position="649"/>
        <end position="685"/>
    </location>
</feature>
<feature type="region of interest" description="Disordered" evidence="7">
    <location>
        <begin position="461"/>
        <end position="505"/>
    </location>
</feature>
<organism evidence="9 10">
    <name type="scientific">Ascosphaera apis ARSEF 7405</name>
    <dbReference type="NCBI Taxonomy" id="392613"/>
    <lineage>
        <taxon>Eukaryota</taxon>
        <taxon>Fungi</taxon>
        <taxon>Dikarya</taxon>
        <taxon>Ascomycota</taxon>
        <taxon>Pezizomycotina</taxon>
        <taxon>Eurotiomycetes</taxon>
        <taxon>Eurotiomycetidae</taxon>
        <taxon>Onygenales</taxon>
        <taxon>Ascosphaeraceae</taxon>
        <taxon>Ascosphaera</taxon>
    </lineage>
</organism>
<comment type="function">
    <text evidence="4">RNA-binding nucleolar protein required for pre-rRNA processing. Involved in production of 18S rRNA and assembly of small ribosomal subunit.</text>
</comment>
<sequence>MSQLLSESCTDRVLLFEGVQQASATTLRKSQLYEKKLQHIEKMRQQRRQLEADMKMFDLQQEREQQELNQLAQDLAQAQQAQHSLNQYQIQPQKNGHQQQQQQQQARALNSSGSSAFSSASASAFSSGNASEPTTPPLAQQEPSVEDSRGFPSSFSRPRFSTSSLSSTGWFNPFGSPPNQKEAREPAQPKPLSSIGSGHGSSLSSRRNSDDEAFVPDPLTDYRPSVSFNRYSMPVSGLSTKLQATAGGGSSFPSTLGLGSFNQRKHVFAEESPENDSSNISTPEVTSYLKMTDPDERSFPTLKSDRLSGLLSANPVALDLANSPTPVPQPEPERSIYRRTAYNRDRAYHQSISLPSHSLGFLGPESTGDRSTRPLSTDSTQLAYDPFIGNQAARPRQQPSLSSFNRTRAHTTINEGSRPVTPPRGRRESVNITSPANGGFSFGGIPFSPEADRRQSTVTFIDGPGSPISARDDVELAGSQPLSSSLQASAAPFGPSASSFTPAGSAPVTSAITSAVMQSLQLAQQQQQPTQSPPVGFGMNMPAFQTHRSRGSNAGRRADAVDSAQYQRYSNNVPLEHYVGDIYTLCKDQHGCRYLQRKLEEKNGPQVQMIFEETYMHVVDLMTDPFGNYLCQKLLEYSTDDQRTVLINNAAPQLVQIALNQHGTRALQKMIEFVSTREQIETVIMALRDRVVELVKDLNGNHVIQKCLNHLAGEDAQFIYEAVGTNCIEVGTHRHGCCVLQRCIDHASGNQKARLIEQITANAFSLVQDPFGNYVVQYILDLQEPHFIEPVCRMFQGKIAFLSKQKFSSNVIEKCIRTADQKSCRMMIEEMVNGSELERMLRDSFANYVVQTAIEYADPDTRILLLNGIRPILPSIRATPHGRRIANKMMSLESQHRPQNSSSSSTSTVNANKMSNHDGNKPSISSNGNNSADERSPLDTKPHAMNAGMNMYQRPFSGYQYTSPTQTHSSFADFPSSFSSEAPSALTARSVNTPSNTSISSADGSPQSGPLSVSGMYGSIPIQGASGLNSLPGAQFLYSRS</sequence>
<feature type="repeat" description="Pumilio" evidence="5">
    <location>
        <begin position="686"/>
        <end position="721"/>
    </location>
</feature>
<dbReference type="InterPro" id="IPR011989">
    <property type="entry name" value="ARM-like"/>
</dbReference>
<feature type="repeat" description="Pumilio" evidence="5">
    <location>
        <begin position="758"/>
        <end position="793"/>
    </location>
</feature>
<dbReference type="EMBL" id="AZGZ01000004">
    <property type="protein sequence ID" value="KZZ95599.1"/>
    <property type="molecule type" value="Genomic_DNA"/>
</dbReference>
<dbReference type="GO" id="GO:0006364">
    <property type="term" value="P:rRNA processing"/>
    <property type="evidence" value="ECO:0007669"/>
    <property type="project" value="UniProtKB-KW"/>
</dbReference>
<evidence type="ECO:0000256" key="3">
    <source>
        <dbReference type="ARBA" id="ARBA00022737"/>
    </source>
</evidence>
<evidence type="ECO:0000256" key="2">
    <source>
        <dbReference type="ARBA" id="ARBA00022552"/>
    </source>
</evidence>
<dbReference type="GO" id="GO:0005737">
    <property type="term" value="C:cytoplasm"/>
    <property type="evidence" value="ECO:0007669"/>
    <property type="project" value="TreeGrafter"/>
</dbReference>
<feature type="coiled-coil region" evidence="6">
    <location>
        <begin position="33"/>
        <end position="81"/>
    </location>
</feature>
<proteinExistence type="predicted"/>
<evidence type="ECO:0000256" key="5">
    <source>
        <dbReference type="PROSITE-ProRule" id="PRU00317"/>
    </source>
</evidence>
<dbReference type="OrthoDB" id="668540at2759"/>
<accession>A0A168BQD9</accession>
<evidence type="ECO:0000313" key="9">
    <source>
        <dbReference type="EMBL" id="KZZ95599.1"/>
    </source>
</evidence>
<dbReference type="InterPro" id="IPR016024">
    <property type="entry name" value="ARM-type_fold"/>
</dbReference>
<dbReference type="AlphaFoldDB" id="A0A168BQD9"/>
<feature type="compositionally biased region" description="Polar residues" evidence="7">
    <location>
        <begin position="987"/>
        <end position="1011"/>
    </location>
</feature>
<feature type="compositionally biased region" description="Polar residues" evidence="7">
    <location>
        <begin position="397"/>
        <end position="415"/>
    </location>
</feature>
<comment type="caution">
    <text evidence="9">The sequence shown here is derived from an EMBL/GenBank/DDBJ whole genome shotgun (WGS) entry which is preliminary data.</text>
</comment>
<evidence type="ECO:0000256" key="4">
    <source>
        <dbReference type="ARBA" id="ARBA00024893"/>
    </source>
</evidence>
<feature type="compositionally biased region" description="Polar residues" evidence="7">
    <location>
        <begin position="959"/>
        <end position="968"/>
    </location>
</feature>
<keyword evidence="6" id="KW-0175">Coiled coil</keyword>
<feature type="repeat" description="Pumilio" evidence="5">
    <location>
        <begin position="722"/>
        <end position="757"/>
    </location>
</feature>
<dbReference type="PANTHER" id="PTHR12537">
    <property type="entry name" value="RNA BINDING PROTEIN PUMILIO-RELATED"/>
    <property type="match status" value="1"/>
</dbReference>
<feature type="repeat" description="Pumilio" evidence="5">
    <location>
        <begin position="794"/>
        <end position="829"/>
    </location>
</feature>
<feature type="compositionally biased region" description="Basic and acidic residues" evidence="7">
    <location>
        <begin position="932"/>
        <end position="942"/>
    </location>
</feature>
<keyword evidence="10" id="KW-1185">Reference proteome</keyword>
<dbReference type="CDD" id="cd07920">
    <property type="entry name" value="Pumilio"/>
    <property type="match status" value="1"/>
</dbReference>
<dbReference type="SUPFAM" id="SSF48371">
    <property type="entry name" value="ARM repeat"/>
    <property type="match status" value="1"/>
</dbReference>
<dbReference type="VEuPathDB" id="FungiDB:AAP_01275"/>
<feature type="compositionally biased region" description="Low complexity" evidence="7">
    <location>
        <begin position="969"/>
        <end position="985"/>
    </location>
</feature>
<evidence type="ECO:0000259" key="8">
    <source>
        <dbReference type="PROSITE" id="PS50303"/>
    </source>
</evidence>
<feature type="repeat" description="Pumilio" evidence="5">
    <location>
        <begin position="577"/>
        <end position="612"/>
    </location>
</feature>
<keyword evidence="2" id="KW-0698">rRNA processing</keyword>
<protein>
    <submittedName>
        <fullName evidence="9">RNA-binding protein</fullName>
    </submittedName>
</protein>
<feature type="compositionally biased region" description="Low complexity" evidence="7">
    <location>
        <begin position="193"/>
        <end position="205"/>
    </location>
</feature>
<feature type="compositionally biased region" description="Low complexity" evidence="7">
    <location>
        <begin position="150"/>
        <end position="169"/>
    </location>
</feature>
<feature type="region of interest" description="Disordered" evidence="7">
    <location>
        <begin position="393"/>
        <end position="441"/>
    </location>
</feature>
<dbReference type="Proteomes" id="UP000242877">
    <property type="component" value="Unassembled WGS sequence"/>
</dbReference>
<dbReference type="PROSITE" id="PS50302">
    <property type="entry name" value="PUM"/>
    <property type="match status" value="8"/>
</dbReference>
<dbReference type="FunFam" id="1.25.10.10:FF:000237">
    <property type="entry name" value="Pumilio homolog 9"/>
    <property type="match status" value="1"/>
</dbReference>
<evidence type="ECO:0000256" key="1">
    <source>
        <dbReference type="ARBA" id="ARBA00022517"/>
    </source>
</evidence>
<dbReference type="PROSITE" id="PS50303">
    <property type="entry name" value="PUM_HD"/>
    <property type="match status" value="1"/>
</dbReference>
<dbReference type="InterPro" id="IPR033712">
    <property type="entry name" value="Pumilio_RNA-bd"/>
</dbReference>
<dbReference type="GO" id="GO:0010608">
    <property type="term" value="P:post-transcriptional regulation of gene expression"/>
    <property type="evidence" value="ECO:0007669"/>
    <property type="project" value="TreeGrafter"/>
</dbReference>
<feature type="repeat" description="Pumilio" evidence="5">
    <location>
        <begin position="613"/>
        <end position="648"/>
    </location>
</feature>
<dbReference type="PANTHER" id="PTHR12537:SF13">
    <property type="entry name" value="PUMILIO HOMOLOGY DOMAIN FAMILY MEMBER 4"/>
    <property type="match status" value="1"/>
</dbReference>
<dbReference type="InterPro" id="IPR033133">
    <property type="entry name" value="PUM-HD"/>
</dbReference>
<dbReference type="Gene3D" id="1.25.10.10">
    <property type="entry name" value="Leucine-rich Repeat Variant"/>
    <property type="match status" value="1"/>
</dbReference>
<keyword evidence="3" id="KW-0677">Repeat</keyword>
<feature type="compositionally biased region" description="Polar residues" evidence="7">
    <location>
        <begin position="922"/>
        <end position="931"/>
    </location>
</feature>
<evidence type="ECO:0000313" key="10">
    <source>
        <dbReference type="Proteomes" id="UP000242877"/>
    </source>
</evidence>